<feature type="compositionally biased region" description="Low complexity" evidence="8">
    <location>
        <begin position="214"/>
        <end position="230"/>
    </location>
</feature>
<feature type="region of interest" description="Disordered" evidence="8">
    <location>
        <begin position="614"/>
        <end position="635"/>
    </location>
</feature>
<reference evidence="10 11" key="1">
    <citation type="submission" date="2024-04" db="EMBL/GenBank/DDBJ databases">
        <authorList>
            <consortium name="Genoscope - CEA"/>
            <person name="William W."/>
        </authorList>
    </citation>
    <scope>NUCLEOTIDE SEQUENCE [LARGE SCALE GENOMIC DNA]</scope>
</reference>
<evidence type="ECO:0000256" key="8">
    <source>
        <dbReference type="SAM" id="MobiDB-lite"/>
    </source>
</evidence>
<dbReference type="SMART" id="SM00430">
    <property type="entry name" value="HOLI"/>
    <property type="match status" value="1"/>
</dbReference>
<evidence type="ECO:0000256" key="7">
    <source>
        <dbReference type="ARBA" id="ARBA00023170"/>
    </source>
</evidence>
<evidence type="ECO:0000256" key="4">
    <source>
        <dbReference type="ARBA" id="ARBA00023015"/>
    </source>
</evidence>
<dbReference type="InterPro" id="IPR035500">
    <property type="entry name" value="NHR-like_dom_sf"/>
</dbReference>
<keyword evidence="4" id="KW-0805">Transcription regulation</keyword>
<dbReference type="PANTHER" id="PTHR24082">
    <property type="entry name" value="NUCLEAR HORMONE RECEPTOR"/>
    <property type="match status" value="1"/>
</dbReference>
<feature type="compositionally biased region" description="Polar residues" evidence="8">
    <location>
        <begin position="499"/>
        <end position="513"/>
    </location>
</feature>
<dbReference type="Gene3D" id="1.10.565.10">
    <property type="entry name" value="Retinoid X Receptor"/>
    <property type="match status" value="1"/>
</dbReference>
<feature type="domain" description="NR LBD" evidence="9">
    <location>
        <begin position="639"/>
        <end position="884"/>
    </location>
</feature>
<evidence type="ECO:0000256" key="3">
    <source>
        <dbReference type="ARBA" id="ARBA00022833"/>
    </source>
</evidence>
<dbReference type="GO" id="GO:0045944">
    <property type="term" value="P:positive regulation of transcription by RNA polymerase II"/>
    <property type="evidence" value="ECO:0007669"/>
    <property type="project" value="TreeGrafter"/>
</dbReference>
<feature type="region of interest" description="Disordered" evidence="8">
    <location>
        <begin position="131"/>
        <end position="157"/>
    </location>
</feature>
<feature type="region of interest" description="Disordered" evidence="8">
    <location>
        <begin position="476"/>
        <end position="521"/>
    </location>
</feature>
<comment type="caution">
    <text evidence="10">The sequence shown here is derived from an EMBL/GenBank/DDBJ whole genome shotgun (WGS) entry which is preliminary data.</text>
</comment>
<evidence type="ECO:0000256" key="6">
    <source>
        <dbReference type="ARBA" id="ARBA00023163"/>
    </source>
</evidence>
<proteinExistence type="predicted"/>
<dbReference type="GO" id="GO:0009755">
    <property type="term" value="P:hormone-mediated signaling pathway"/>
    <property type="evidence" value="ECO:0007669"/>
    <property type="project" value="TreeGrafter"/>
</dbReference>
<evidence type="ECO:0000313" key="10">
    <source>
        <dbReference type="EMBL" id="CAL1535957.1"/>
    </source>
</evidence>
<dbReference type="EMBL" id="CAXITT010000216">
    <property type="protein sequence ID" value="CAL1535957.1"/>
    <property type="molecule type" value="Genomic_DNA"/>
</dbReference>
<dbReference type="PRINTS" id="PR00398">
    <property type="entry name" value="STRDHORMONER"/>
</dbReference>
<dbReference type="InterPro" id="IPR001723">
    <property type="entry name" value="Nuclear_hrmn_rcpt"/>
</dbReference>
<feature type="region of interest" description="Disordered" evidence="8">
    <location>
        <begin position="874"/>
        <end position="897"/>
    </location>
</feature>
<dbReference type="AlphaFoldDB" id="A0AAV2HQ32"/>
<evidence type="ECO:0000256" key="2">
    <source>
        <dbReference type="ARBA" id="ARBA00022771"/>
    </source>
</evidence>
<evidence type="ECO:0000256" key="5">
    <source>
        <dbReference type="ARBA" id="ARBA00023125"/>
    </source>
</evidence>
<evidence type="ECO:0000256" key="1">
    <source>
        <dbReference type="ARBA" id="ARBA00022723"/>
    </source>
</evidence>
<feature type="region of interest" description="Disordered" evidence="8">
    <location>
        <begin position="386"/>
        <end position="405"/>
    </location>
</feature>
<accession>A0AAV2HQ32</accession>
<feature type="compositionally biased region" description="Polar residues" evidence="8">
    <location>
        <begin position="9"/>
        <end position="18"/>
    </location>
</feature>
<dbReference type="InterPro" id="IPR050234">
    <property type="entry name" value="Nuclear_hormone_rcpt_NR1"/>
</dbReference>
<keyword evidence="5" id="KW-0238">DNA-binding</keyword>
<dbReference type="Pfam" id="PF00104">
    <property type="entry name" value="Hormone_recep"/>
    <property type="match status" value="1"/>
</dbReference>
<dbReference type="InterPro" id="IPR000536">
    <property type="entry name" value="Nucl_hrmn_rcpt_lig-bd"/>
</dbReference>
<gene>
    <name evidence="10" type="ORF">GSLYS_00009887001</name>
</gene>
<evidence type="ECO:0000259" key="9">
    <source>
        <dbReference type="PROSITE" id="PS51843"/>
    </source>
</evidence>
<feature type="compositionally biased region" description="Basic and acidic residues" evidence="8">
    <location>
        <begin position="623"/>
        <end position="635"/>
    </location>
</feature>
<keyword evidence="7" id="KW-0675">Receptor</keyword>
<dbReference type="GO" id="GO:0004879">
    <property type="term" value="F:nuclear receptor activity"/>
    <property type="evidence" value="ECO:0007669"/>
    <property type="project" value="TreeGrafter"/>
</dbReference>
<keyword evidence="3" id="KW-0862">Zinc</keyword>
<dbReference type="SUPFAM" id="SSF48508">
    <property type="entry name" value="Nuclear receptor ligand-binding domain"/>
    <property type="match status" value="1"/>
</dbReference>
<dbReference type="GO" id="GO:0000978">
    <property type="term" value="F:RNA polymerase II cis-regulatory region sequence-specific DNA binding"/>
    <property type="evidence" value="ECO:0007669"/>
    <property type="project" value="TreeGrafter"/>
</dbReference>
<feature type="region of interest" description="Disordered" evidence="8">
    <location>
        <begin position="194"/>
        <end position="230"/>
    </location>
</feature>
<sequence length="897" mass="98542">MILHPLDNTRASQASVGASSDHGVGRGFAGIRTHPGVGHGVQDLSSDQGVGRGLRGVTTHLGISHGTQDLSSDQGVGHSLRGITSEQEASHGFQGITPDQGIGHGMRVVASDLGVEGSFNEWQKAEVKASVSRQTSLPTGFGNRPEHDALWNSSSGQSRAKTSVAASILRSQEEISLLCKPSLPCSLSETFFDDPFQTSNPGEIHQSRGDTIFSSNNSNQSSRLNQSQTSAGHQPLLNVRGPILNSPQLSVGHPHSFNMHGDSRLNSSKSSSGPLPMFHMASAQVKIEPEIEDCQFFSVRETVSCDNPFAQQPVFNKPHCTDNQPMLTYPTPADNVSGFQNISTTWDGTNPDLDEPRSALGNSYGFHENIKNCADAVKREEIRGQKGDPVTRPVTQPPSLSHRSSYSPDIIKVLLDQVGGERIKGMEHQIMTTIAKTYGPEEYEATKELLTSYTQSAKEKKGLPFKYTSHDDGPSVFSSAHLNRSSHDQEASCSKYPKMSSNHMSQLSHTDPQPSRPPFHKELELSPILDDMDILDGPGDPQWFGQSGSGNQSLVLRKPNTEAPLRTVGDLLQSAMDSHDSLELCPSTIIDDQTCAGDYDLDVIDLRSSDKASVGSLSQLSGSDKDSTSPDSGHFDDLTMSESVLTLRTSFEKHMVDNIKNYRTMKYFVANNKPLPIHPLTPEGKEVVYSLLITSIPQINKSIIGLCQDVPGFATLAKKDKELLIKRGYYDIWMLTNSKMFHDNESYLQLSDGTFYTRGWMERILNPVIADKIVSFAKKFNRLELSDLELAVLCAIQLTAPGHEALELERPESIQQMNSHYVDLLVEEVSKRRPNNCSRILVDIFRLLPDLREINLLQREIIASLSTETCPEKIEYEPEAPPMADIPESDLASLNQS</sequence>
<dbReference type="PROSITE" id="PS51843">
    <property type="entry name" value="NR_LBD"/>
    <property type="match status" value="1"/>
</dbReference>
<keyword evidence="1" id="KW-0479">Metal-binding</keyword>
<keyword evidence="2" id="KW-0863">Zinc-finger</keyword>
<dbReference type="PANTHER" id="PTHR24082:SF473">
    <property type="entry name" value="ECDYSONE-INDUCED PROTEIN 75B, ISOFORM B"/>
    <property type="match status" value="1"/>
</dbReference>
<organism evidence="10 11">
    <name type="scientific">Lymnaea stagnalis</name>
    <name type="common">Great pond snail</name>
    <name type="synonym">Helix stagnalis</name>
    <dbReference type="NCBI Taxonomy" id="6523"/>
    <lineage>
        <taxon>Eukaryota</taxon>
        <taxon>Metazoa</taxon>
        <taxon>Spiralia</taxon>
        <taxon>Lophotrochozoa</taxon>
        <taxon>Mollusca</taxon>
        <taxon>Gastropoda</taxon>
        <taxon>Heterobranchia</taxon>
        <taxon>Euthyneura</taxon>
        <taxon>Panpulmonata</taxon>
        <taxon>Hygrophila</taxon>
        <taxon>Lymnaeoidea</taxon>
        <taxon>Lymnaeidae</taxon>
        <taxon>Lymnaea</taxon>
    </lineage>
</organism>
<dbReference type="Proteomes" id="UP001497497">
    <property type="component" value="Unassembled WGS sequence"/>
</dbReference>
<evidence type="ECO:0000313" key="11">
    <source>
        <dbReference type="Proteomes" id="UP001497497"/>
    </source>
</evidence>
<dbReference type="GO" id="GO:0008270">
    <property type="term" value="F:zinc ion binding"/>
    <property type="evidence" value="ECO:0007669"/>
    <property type="project" value="UniProtKB-KW"/>
</dbReference>
<feature type="region of interest" description="Disordered" evidence="8">
    <location>
        <begin position="1"/>
        <end position="52"/>
    </location>
</feature>
<keyword evidence="6" id="KW-0804">Transcription</keyword>
<dbReference type="GO" id="GO:0000122">
    <property type="term" value="P:negative regulation of transcription by RNA polymerase II"/>
    <property type="evidence" value="ECO:0007669"/>
    <property type="project" value="TreeGrafter"/>
</dbReference>
<dbReference type="GO" id="GO:0030154">
    <property type="term" value="P:cell differentiation"/>
    <property type="evidence" value="ECO:0007669"/>
    <property type="project" value="TreeGrafter"/>
</dbReference>
<keyword evidence="11" id="KW-1185">Reference proteome</keyword>
<feature type="compositionally biased region" description="Polar residues" evidence="8">
    <location>
        <begin position="393"/>
        <end position="405"/>
    </location>
</feature>
<name>A0AAV2HQ32_LYMST</name>
<protein>
    <recommendedName>
        <fullName evidence="9">NR LBD domain-containing protein</fullName>
    </recommendedName>
</protein>